<name>R4Z492_9ACTN</name>
<proteinExistence type="predicted"/>
<keyword evidence="2" id="KW-1185">Reference proteome</keyword>
<gene>
    <name evidence="1" type="ORF">BN381_210047</name>
</gene>
<evidence type="ECO:0000313" key="1">
    <source>
        <dbReference type="EMBL" id="CCM63357.1"/>
    </source>
</evidence>
<organism evidence="1 2">
    <name type="scientific">Candidatus Neomicrothrix parvicella RN1</name>
    <dbReference type="NCBI Taxonomy" id="1229780"/>
    <lineage>
        <taxon>Bacteria</taxon>
        <taxon>Bacillati</taxon>
        <taxon>Actinomycetota</taxon>
        <taxon>Acidimicrobiia</taxon>
        <taxon>Acidimicrobiales</taxon>
        <taxon>Microthrixaceae</taxon>
        <taxon>Candidatus Neomicrothrix</taxon>
    </lineage>
</organism>
<comment type="caution">
    <text evidence="1">The sequence shown here is derived from an EMBL/GenBank/DDBJ whole genome shotgun (WGS) entry which is preliminary data.</text>
</comment>
<reference evidence="1 2" key="1">
    <citation type="journal article" date="2013" name="ISME J.">
        <title>Metabolic model for the filamentous 'Candidatus Microthrix parvicella' based on genomic and metagenomic analyses.</title>
        <authorList>
            <person name="Jon McIlroy S."/>
            <person name="Kristiansen R."/>
            <person name="Albertsen M."/>
            <person name="Michael Karst S."/>
            <person name="Rossetti S."/>
            <person name="Lund Nielsen J."/>
            <person name="Tandoi V."/>
            <person name="James Seviour R."/>
            <person name="Nielsen P.H."/>
        </authorList>
    </citation>
    <scope>NUCLEOTIDE SEQUENCE [LARGE SCALE GENOMIC DNA]</scope>
    <source>
        <strain evidence="1 2">RN1</strain>
    </source>
</reference>
<protein>
    <submittedName>
        <fullName evidence="1">Uncharacterized protein</fullName>
    </submittedName>
</protein>
<dbReference type="HOGENOM" id="CLU_1465683_0_0_11"/>
<accession>R4Z492</accession>
<evidence type="ECO:0000313" key="2">
    <source>
        <dbReference type="Proteomes" id="UP000018291"/>
    </source>
</evidence>
<dbReference type="EMBL" id="CANL01000014">
    <property type="protein sequence ID" value="CCM63357.1"/>
    <property type="molecule type" value="Genomic_DNA"/>
</dbReference>
<dbReference type="Proteomes" id="UP000018291">
    <property type="component" value="Unassembled WGS sequence"/>
</dbReference>
<sequence length="184" mass="19783">MSRATRTARRPASVISPAASISATRRRFSRVQELFGFRGVSICNPRSSSSVPAVESIQPKQIASSTSSGYGHLGLPVGVRHEHSQTPLAVSWCRSNQARTWPRDSAWYIGYSNFHTAGWLDDDGDTVAITTGYGPVVTTGPCPRYSPVAQELIDPGGLPGQVLTFRQAGRLFGQGHRSADEGPT</sequence>
<dbReference type="AlphaFoldDB" id="R4Z492"/>